<evidence type="ECO:0000313" key="4">
    <source>
        <dbReference type="Proteomes" id="UP000310689"/>
    </source>
</evidence>
<dbReference type="InterPro" id="IPR036249">
    <property type="entry name" value="Thioredoxin-like_sf"/>
</dbReference>
<comment type="caution">
    <text evidence="3">The sequence shown here is derived from an EMBL/GenBank/DDBJ whole genome shotgun (WGS) entry which is preliminary data.</text>
</comment>
<proteinExistence type="predicted"/>
<dbReference type="PROSITE" id="PS51352">
    <property type="entry name" value="THIOREDOXIN_2"/>
    <property type="match status" value="1"/>
</dbReference>
<reference evidence="3 4" key="1">
    <citation type="submission" date="2019-03" db="EMBL/GenBank/DDBJ databases">
        <title>Sequencing 23 genomes of Wallemia ichthyophaga.</title>
        <authorList>
            <person name="Gostincar C."/>
        </authorList>
    </citation>
    <scope>NUCLEOTIDE SEQUENCE [LARGE SCALE GENOMIC DNA]</scope>
    <source>
        <strain evidence="3 4">EXF-6200</strain>
    </source>
</reference>
<dbReference type="CDD" id="cd02947">
    <property type="entry name" value="TRX_family"/>
    <property type="match status" value="1"/>
</dbReference>
<dbReference type="PANTHER" id="PTHR46115">
    <property type="entry name" value="THIOREDOXIN-LIKE PROTEIN 1"/>
    <property type="match status" value="1"/>
</dbReference>
<sequence length="155" mass="16695">MIELHSLGDLNQLQAGKLSVIDFYADWCGPCVTIAPRYEALSKQFPSVNFFKCNTDTAKDVAAKYRISAMPTFVFLIGDKVLETIKGANAAAIEAALKKYSKEHSKGSAFSGKGQTLGGKPAAKSNGSSSSEFNSHLLIGIALLSVYAGLWYYNM</sequence>
<keyword evidence="1" id="KW-1015">Disulfide bond</keyword>
<organism evidence="3 4">
    <name type="scientific">Wallemia ichthyophaga</name>
    <dbReference type="NCBI Taxonomy" id="245174"/>
    <lineage>
        <taxon>Eukaryota</taxon>
        <taxon>Fungi</taxon>
        <taxon>Dikarya</taxon>
        <taxon>Basidiomycota</taxon>
        <taxon>Wallemiomycotina</taxon>
        <taxon>Wallemiomycetes</taxon>
        <taxon>Wallemiales</taxon>
        <taxon>Wallemiaceae</taxon>
        <taxon>Wallemia</taxon>
    </lineage>
</organism>
<dbReference type="AlphaFoldDB" id="A0A4T0JDT4"/>
<dbReference type="SUPFAM" id="SSF52833">
    <property type="entry name" value="Thioredoxin-like"/>
    <property type="match status" value="1"/>
</dbReference>
<evidence type="ECO:0000259" key="2">
    <source>
        <dbReference type="PROSITE" id="PS51352"/>
    </source>
</evidence>
<evidence type="ECO:0000313" key="3">
    <source>
        <dbReference type="EMBL" id="TIB38451.1"/>
    </source>
</evidence>
<dbReference type="EMBL" id="SPOI01000060">
    <property type="protein sequence ID" value="TIB38451.1"/>
    <property type="molecule type" value="Genomic_DNA"/>
</dbReference>
<gene>
    <name evidence="3" type="ORF">E3P86_01625</name>
</gene>
<dbReference type="Gene3D" id="3.40.30.10">
    <property type="entry name" value="Glutaredoxin"/>
    <property type="match status" value="1"/>
</dbReference>
<evidence type="ECO:0000256" key="1">
    <source>
        <dbReference type="ARBA" id="ARBA00023157"/>
    </source>
</evidence>
<dbReference type="Pfam" id="PF00085">
    <property type="entry name" value="Thioredoxin"/>
    <property type="match status" value="1"/>
</dbReference>
<feature type="domain" description="Thioredoxin" evidence="2">
    <location>
        <begin position="1"/>
        <end position="102"/>
    </location>
</feature>
<name>A0A4T0JDT4_WALIC</name>
<dbReference type="InterPro" id="IPR013766">
    <property type="entry name" value="Thioredoxin_domain"/>
</dbReference>
<protein>
    <recommendedName>
        <fullName evidence="2">Thioredoxin domain-containing protein</fullName>
    </recommendedName>
</protein>
<dbReference type="PROSITE" id="PS00194">
    <property type="entry name" value="THIOREDOXIN_1"/>
    <property type="match status" value="1"/>
</dbReference>
<accession>A0A4T0JDT4</accession>
<dbReference type="Proteomes" id="UP000310689">
    <property type="component" value="Unassembled WGS sequence"/>
</dbReference>
<dbReference type="InterPro" id="IPR017937">
    <property type="entry name" value="Thioredoxin_CS"/>
</dbReference>